<feature type="signal peptide" evidence="15">
    <location>
        <begin position="1"/>
        <end position="31"/>
    </location>
</feature>
<proteinExistence type="inferred from homology"/>
<keyword evidence="8 14" id="KW-1133">Transmembrane helix</keyword>
<dbReference type="GO" id="GO:0031966">
    <property type="term" value="C:mitochondrial membrane"/>
    <property type="evidence" value="ECO:0007669"/>
    <property type="project" value="UniProtKB-SubCell"/>
</dbReference>
<dbReference type="FunFam" id="1.10.357.140:FF:000004">
    <property type="entry name" value="Protoheme IX farnesyltransferase, mitochondrial"/>
    <property type="match status" value="1"/>
</dbReference>
<feature type="transmembrane region" description="Helical" evidence="14">
    <location>
        <begin position="289"/>
        <end position="309"/>
    </location>
</feature>
<evidence type="ECO:0000256" key="3">
    <source>
        <dbReference type="ARBA" id="ARBA00012292"/>
    </source>
</evidence>
<evidence type="ECO:0000256" key="14">
    <source>
        <dbReference type="SAM" id="Phobius"/>
    </source>
</evidence>
<keyword evidence="6 14" id="KW-0812">Transmembrane</keyword>
<keyword evidence="11 14" id="KW-0472">Membrane</keyword>
<feature type="transmembrane region" description="Helical" evidence="14">
    <location>
        <begin position="391"/>
        <end position="409"/>
    </location>
</feature>
<dbReference type="GO" id="GO:0006784">
    <property type="term" value="P:heme A biosynthetic process"/>
    <property type="evidence" value="ECO:0007669"/>
    <property type="project" value="TreeGrafter"/>
</dbReference>
<evidence type="ECO:0000256" key="4">
    <source>
        <dbReference type="ARBA" id="ARBA00016335"/>
    </source>
</evidence>
<evidence type="ECO:0000313" key="17">
    <source>
        <dbReference type="WBParaSite" id="L893_g6828.t1"/>
    </source>
</evidence>
<dbReference type="InterPro" id="IPR006369">
    <property type="entry name" value="Protohaem_IX_farnesylTrfase"/>
</dbReference>
<evidence type="ECO:0000256" key="5">
    <source>
        <dbReference type="ARBA" id="ARBA00022679"/>
    </source>
</evidence>
<keyword evidence="5" id="KW-0808">Transferase</keyword>
<dbReference type="InterPro" id="IPR000537">
    <property type="entry name" value="UbiA_prenyltransferase"/>
</dbReference>
<sequence>MTTRFRRYHIIGLSVIRAILLRVEFLAFATQQPVINISDAFVSSWAAMLALSGKTVIGSCRSCGAVPSVILQKSYAAALPRTRPNPDEFVTPPVAEAPRAGGSKQQTGLGKKINLVVNRMNIDEWSHMKPSGLINDYLQLSKSRLTMLITTTAVGGYMMAPGEFSLSTFAACAVGTALMSSSANACNHLLESPYDAQMKRTQARVLVVHRFTPLHAFTFANVTALGGMTLLWAGCNPITAALGLLNVGLYAGVYTPMKRHHIGCTWAGAVVGAIPPVMGYTALTGTLDPAALVLAAVLYSWQFPHFNGLSWNLRADYSRAGYRVMCVTNEDLCRRTTIRHSIALLGLCSIAAPLCDLTTSTFAWDSIPLNAALVYLSYKFYRRPDAKSSRALFRFSLLYLPLIMILMVISNCGRNSTEKNHFNPTVVPGSLLPVYVN</sequence>
<organism evidence="16 17">
    <name type="scientific">Steinernema glaseri</name>
    <dbReference type="NCBI Taxonomy" id="37863"/>
    <lineage>
        <taxon>Eukaryota</taxon>
        <taxon>Metazoa</taxon>
        <taxon>Ecdysozoa</taxon>
        <taxon>Nematoda</taxon>
        <taxon>Chromadorea</taxon>
        <taxon>Rhabditida</taxon>
        <taxon>Tylenchina</taxon>
        <taxon>Panagrolaimomorpha</taxon>
        <taxon>Strongyloidoidea</taxon>
        <taxon>Steinernematidae</taxon>
        <taxon>Steinernema</taxon>
    </lineage>
</organism>
<dbReference type="WBParaSite" id="L893_g6828.t1">
    <property type="protein sequence ID" value="L893_g6828.t1"/>
    <property type="gene ID" value="L893_g6828"/>
</dbReference>
<keyword evidence="9" id="KW-0496">Mitochondrion</keyword>
<evidence type="ECO:0000256" key="9">
    <source>
        <dbReference type="ARBA" id="ARBA00023128"/>
    </source>
</evidence>
<evidence type="ECO:0000256" key="1">
    <source>
        <dbReference type="ARBA" id="ARBA00004225"/>
    </source>
</evidence>
<dbReference type="EC" id="2.5.1.141" evidence="3"/>
<evidence type="ECO:0000256" key="11">
    <source>
        <dbReference type="ARBA" id="ARBA00023136"/>
    </source>
</evidence>
<dbReference type="NCBIfam" id="TIGR01473">
    <property type="entry name" value="cyoE_ctaB"/>
    <property type="match status" value="1"/>
</dbReference>
<dbReference type="AlphaFoldDB" id="A0A1I8AM16"/>
<evidence type="ECO:0000256" key="13">
    <source>
        <dbReference type="ARBA" id="ARBA00047690"/>
    </source>
</evidence>
<evidence type="ECO:0000256" key="7">
    <source>
        <dbReference type="ARBA" id="ARBA00022946"/>
    </source>
</evidence>
<evidence type="ECO:0000256" key="10">
    <source>
        <dbReference type="ARBA" id="ARBA00023133"/>
    </source>
</evidence>
<evidence type="ECO:0000256" key="6">
    <source>
        <dbReference type="ARBA" id="ARBA00022692"/>
    </source>
</evidence>
<dbReference type="Proteomes" id="UP000095287">
    <property type="component" value="Unplaced"/>
</dbReference>
<dbReference type="Pfam" id="PF01040">
    <property type="entry name" value="UbiA"/>
    <property type="match status" value="1"/>
</dbReference>
<feature type="transmembrane region" description="Helical" evidence="14">
    <location>
        <begin position="263"/>
        <end position="283"/>
    </location>
</feature>
<feature type="transmembrane region" description="Helical" evidence="14">
    <location>
        <begin position="230"/>
        <end position="251"/>
    </location>
</feature>
<reference evidence="17" key="1">
    <citation type="submission" date="2016-11" db="UniProtKB">
        <authorList>
            <consortium name="WormBaseParasite"/>
        </authorList>
    </citation>
    <scope>IDENTIFICATION</scope>
</reference>
<dbReference type="PANTHER" id="PTHR43448">
    <property type="entry name" value="PROTOHEME IX FARNESYLTRANSFERASE, MITOCHONDRIAL"/>
    <property type="match status" value="1"/>
</dbReference>
<dbReference type="HAMAP" id="MF_00154">
    <property type="entry name" value="CyoE_CtaB"/>
    <property type="match status" value="1"/>
</dbReference>
<name>A0A1I8AM16_9BILA</name>
<evidence type="ECO:0000256" key="12">
    <source>
        <dbReference type="ARBA" id="ARBA00030253"/>
    </source>
</evidence>
<keyword evidence="10" id="KW-0350">Heme biosynthesis</keyword>
<dbReference type="Gene3D" id="1.10.357.140">
    <property type="entry name" value="UbiA prenyltransferase"/>
    <property type="match status" value="1"/>
</dbReference>
<keyword evidence="15" id="KW-0732">Signal</keyword>
<feature type="chain" id="PRO_5009314864" description="Protoheme IX farnesyltransferase, mitochondrial" evidence="15">
    <location>
        <begin position="32"/>
        <end position="437"/>
    </location>
</feature>
<comment type="subcellular location">
    <subcellularLocation>
        <location evidence="1">Mitochondrion membrane</location>
        <topology evidence="1">Multi-pass membrane protein</topology>
    </subcellularLocation>
</comment>
<evidence type="ECO:0000313" key="16">
    <source>
        <dbReference type="Proteomes" id="UP000095287"/>
    </source>
</evidence>
<evidence type="ECO:0000256" key="8">
    <source>
        <dbReference type="ARBA" id="ARBA00022989"/>
    </source>
</evidence>
<accession>A0A1I8AM16</accession>
<keyword evidence="7" id="KW-0809">Transit peptide</keyword>
<evidence type="ECO:0000256" key="15">
    <source>
        <dbReference type="SAM" id="SignalP"/>
    </source>
</evidence>
<keyword evidence="16" id="KW-1185">Reference proteome</keyword>
<dbReference type="GO" id="GO:0008495">
    <property type="term" value="F:protoheme IX farnesyltransferase activity"/>
    <property type="evidence" value="ECO:0007669"/>
    <property type="project" value="UniProtKB-EC"/>
</dbReference>
<evidence type="ECO:0000256" key="2">
    <source>
        <dbReference type="ARBA" id="ARBA00005985"/>
    </source>
</evidence>
<comment type="catalytic activity">
    <reaction evidence="13">
        <text>heme b + (2E,6E)-farnesyl diphosphate + H2O = Fe(II)-heme o + diphosphate</text>
        <dbReference type="Rhea" id="RHEA:28070"/>
        <dbReference type="ChEBI" id="CHEBI:15377"/>
        <dbReference type="ChEBI" id="CHEBI:33019"/>
        <dbReference type="ChEBI" id="CHEBI:60344"/>
        <dbReference type="ChEBI" id="CHEBI:60530"/>
        <dbReference type="ChEBI" id="CHEBI:175763"/>
        <dbReference type="EC" id="2.5.1.141"/>
    </reaction>
</comment>
<dbReference type="PANTHER" id="PTHR43448:SF2">
    <property type="entry name" value="PROTOHEME IX FARNESYLTRANSFERASE, MITOCHONDRIAL"/>
    <property type="match status" value="1"/>
</dbReference>
<dbReference type="CDD" id="cd13957">
    <property type="entry name" value="PT_UbiA_Cox10"/>
    <property type="match status" value="1"/>
</dbReference>
<comment type="similarity">
    <text evidence="2">Belongs to the UbiA prenyltransferase family.</text>
</comment>
<dbReference type="InterPro" id="IPR044878">
    <property type="entry name" value="UbiA_sf"/>
</dbReference>
<protein>
    <recommendedName>
        <fullName evidence="4">Protoheme IX farnesyltransferase, mitochondrial</fullName>
        <ecNumber evidence="3">2.5.1.141</ecNumber>
    </recommendedName>
    <alternativeName>
        <fullName evidence="12">Heme O synthase</fullName>
    </alternativeName>
</protein>